<dbReference type="AlphaFoldDB" id="A0A4D7B799"/>
<dbReference type="OrthoDB" id="8481221at2"/>
<dbReference type="GO" id="GO:0055085">
    <property type="term" value="P:transmembrane transport"/>
    <property type="evidence" value="ECO:0007669"/>
    <property type="project" value="InterPro"/>
</dbReference>
<dbReference type="InterPro" id="IPR037682">
    <property type="entry name" value="TonB_C"/>
</dbReference>
<dbReference type="Pfam" id="PF03544">
    <property type="entry name" value="TonB_C"/>
    <property type="match status" value="1"/>
</dbReference>
<reference evidence="12 13" key="1">
    <citation type="submission" date="2019-04" db="EMBL/GenBank/DDBJ databases">
        <title>Phreatobacter aquaticus sp. nov.</title>
        <authorList>
            <person name="Choi A."/>
        </authorList>
    </citation>
    <scope>NUCLEOTIDE SEQUENCE [LARGE SCALE GENOMIC DNA]</scope>
    <source>
        <strain evidence="12 13">KCTC 52518</strain>
    </source>
</reference>
<dbReference type="EMBL" id="CP039690">
    <property type="protein sequence ID" value="QCI64022.1"/>
    <property type="molecule type" value="Genomic_DNA"/>
</dbReference>
<dbReference type="InterPro" id="IPR051045">
    <property type="entry name" value="TonB-dependent_transducer"/>
</dbReference>
<comment type="subcellular location">
    <subcellularLocation>
        <location evidence="1">Cell inner membrane</location>
        <topology evidence="1">Single-pass membrane protein</topology>
        <orientation evidence="1">Periplasmic side</orientation>
    </subcellularLocation>
</comment>
<dbReference type="SUPFAM" id="SSF74653">
    <property type="entry name" value="TolA/TonB C-terminal domain"/>
    <property type="match status" value="1"/>
</dbReference>
<dbReference type="GO" id="GO:0031992">
    <property type="term" value="F:energy transducer activity"/>
    <property type="evidence" value="ECO:0007669"/>
    <property type="project" value="TreeGrafter"/>
</dbReference>
<keyword evidence="6" id="KW-0812">Transmembrane</keyword>
<dbReference type="PANTHER" id="PTHR33446:SF2">
    <property type="entry name" value="PROTEIN TONB"/>
    <property type="match status" value="1"/>
</dbReference>
<dbReference type="NCBIfam" id="TIGR01352">
    <property type="entry name" value="tonB_Cterm"/>
    <property type="match status" value="1"/>
</dbReference>
<sequence length="277" mass="28813">MQRSRTGAIARGLALWAGAAALVLCSHVAFAWMLIARDKPKLSAGEPPAAIMADLAPMPVAAAPAPDPKASDTTMRDPASHRMVETALIAVPGPGMARPSAPAALAGQVPSPVAAAAATPIAVPLPVQRPRPRTAPSRTADARQPERMQRRPAPAPVQDIASTSDHMASVAATPTSGAGAAAAQIQSTWKTRLLAHLDRHKRYPANARGAEGVSLLSFTMDREGMVLGFFIARSSGSAALDQETLAMIQRAAPLPAAPGEMPGSRLQFTVPVRFTMR</sequence>
<keyword evidence="4" id="KW-1003">Cell membrane</keyword>
<keyword evidence="5" id="KW-0997">Cell inner membrane</keyword>
<keyword evidence="9" id="KW-0472">Membrane</keyword>
<evidence type="ECO:0000256" key="1">
    <source>
        <dbReference type="ARBA" id="ARBA00004383"/>
    </source>
</evidence>
<evidence type="ECO:0000256" key="4">
    <source>
        <dbReference type="ARBA" id="ARBA00022475"/>
    </source>
</evidence>
<dbReference type="RefSeq" id="WP_136959478.1">
    <property type="nucleotide sequence ID" value="NZ_CP039690.1"/>
</dbReference>
<dbReference type="Proteomes" id="UP000298781">
    <property type="component" value="Chromosome"/>
</dbReference>
<dbReference type="Gene3D" id="3.30.1150.10">
    <property type="match status" value="1"/>
</dbReference>
<evidence type="ECO:0000256" key="7">
    <source>
        <dbReference type="ARBA" id="ARBA00022927"/>
    </source>
</evidence>
<evidence type="ECO:0000256" key="8">
    <source>
        <dbReference type="ARBA" id="ARBA00022989"/>
    </source>
</evidence>
<dbReference type="PANTHER" id="PTHR33446">
    <property type="entry name" value="PROTEIN TONB-RELATED"/>
    <property type="match status" value="1"/>
</dbReference>
<name>A0A4D7B799_9HYPH</name>
<evidence type="ECO:0000313" key="13">
    <source>
        <dbReference type="Proteomes" id="UP000298781"/>
    </source>
</evidence>
<evidence type="ECO:0000256" key="3">
    <source>
        <dbReference type="ARBA" id="ARBA00022448"/>
    </source>
</evidence>
<feature type="region of interest" description="Disordered" evidence="10">
    <location>
        <begin position="124"/>
        <end position="158"/>
    </location>
</feature>
<evidence type="ECO:0000256" key="2">
    <source>
        <dbReference type="ARBA" id="ARBA00006555"/>
    </source>
</evidence>
<keyword evidence="13" id="KW-1185">Reference proteome</keyword>
<keyword evidence="3" id="KW-0813">Transport</keyword>
<evidence type="ECO:0000256" key="5">
    <source>
        <dbReference type="ARBA" id="ARBA00022519"/>
    </source>
</evidence>
<protein>
    <submittedName>
        <fullName evidence="12">Energy transducer TonB</fullName>
    </submittedName>
</protein>
<evidence type="ECO:0000313" key="12">
    <source>
        <dbReference type="EMBL" id="QCI64022.1"/>
    </source>
</evidence>
<evidence type="ECO:0000259" key="11">
    <source>
        <dbReference type="PROSITE" id="PS52015"/>
    </source>
</evidence>
<evidence type="ECO:0000256" key="10">
    <source>
        <dbReference type="SAM" id="MobiDB-lite"/>
    </source>
</evidence>
<dbReference type="GO" id="GO:0015031">
    <property type="term" value="P:protein transport"/>
    <property type="evidence" value="ECO:0007669"/>
    <property type="project" value="UniProtKB-KW"/>
</dbReference>
<gene>
    <name evidence="12" type="ORF">E8M01_07045</name>
</gene>
<organism evidence="12 13">
    <name type="scientific">Phreatobacter stygius</name>
    <dbReference type="NCBI Taxonomy" id="1940610"/>
    <lineage>
        <taxon>Bacteria</taxon>
        <taxon>Pseudomonadati</taxon>
        <taxon>Pseudomonadota</taxon>
        <taxon>Alphaproteobacteria</taxon>
        <taxon>Hyphomicrobiales</taxon>
        <taxon>Phreatobacteraceae</taxon>
        <taxon>Phreatobacter</taxon>
    </lineage>
</organism>
<feature type="compositionally biased region" description="Basic and acidic residues" evidence="10">
    <location>
        <begin position="140"/>
        <end position="149"/>
    </location>
</feature>
<accession>A0A4D7B799</accession>
<dbReference type="InterPro" id="IPR006260">
    <property type="entry name" value="TonB/TolA_C"/>
</dbReference>
<evidence type="ECO:0000256" key="6">
    <source>
        <dbReference type="ARBA" id="ARBA00022692"/>
    </source>
</evidence>
<keyword evidence="7" id="KW-0653">Protein transport</keyword>
<comment type="similarity">
    <text evidence="2">Belongs to the TonB family.</text>
</comment>
<dbReference type="PROSITE" id="PS52015">
    <property type="entry name" value="TONB_CTD"/>
    <property type="match status" value="1"/>
</dbReference>
<dbReference type="KEGG" id="pstg:E8M01_07045"/>
<proteinExistence type="inferred from homology"/>
<dbReference type="GO" id="GO:0098797">
    <property type="term" value="C:plasma membrane protein complex"/>
    <property type="evidence" value="ECO:0007669"/>
    <property type="project" value="TreeGrafter"/>
</dbReference>
<feature type="domain" description="TonB C-terminal" evidence="11">
    <location>
        <begin position="188"/>
        <end position="277"/>
    </location>
</feature>
<keyword evidence="8" id="KW-1133">Transmembrane helix</keyword>
<evidence type="ECO:0000256" key="9">
    <source>
        <dbReference type="ARBA" id="ARBA00023136"/>
    </source>
</evidence>